<dbReference type="AlphaFoldDB" id="A0A1V2I3Y3"/>
<name>A0A1V2I3Y3_9ACTN</name>
<evidence type="ECO:0000313" key="3">
    <source>
        <dbReference type="Proteomes" id="UP000188929"/>
    </source>
</evidence>
<dbReference type="EMBL" id="MOMC01000079">
    <property type="protein sequence ID" value="ONH23853.1"/>
    <property type="molecule type" value="Genomic_DNA"/>
</dbReference>
<evidence type="ECO:0000259" key="1">
    <source>
        <dbReference type="Pfam" id="PF12728"/>
    </source>
</evidence>
<organism evidence="2 3">
    <name type="scientific">Pseudofrankia asymbiotica</name>
    <dbReference type="NCBI Taxonomy" id="1834516"/>
    <lineage>
        <taxon>Bacteria</taxon>
        <taxon>Bacillati</taxon>
        <taxon>Actinomycetota</taxon>
        <taxon>Actinomycetes</taxon>
        <taxon>Frankiales</taxon>
        <taxon>Frankiaceae</taxon>
        <taxon>Pseudofrankia</taxon>
    </lineage>
</organism>
<protein>
    <submittedName>
        <fullName evidence="2">Excisionase</fullName>
    </submittedName>
</protein>
<dbReference type="Pfam" id="PF12728">
    <property type="entry name" value="HTH_17"/>
    <property type="match status" value="1"/>
</dbReference>
<sequence>MLLTLAQVLEELQIPESTWYAWQAQGKGPRQVKLPNKQVRVDRADLNRWLDDRTVEPTQAAA</sequence>
<evidence type="ECO:0000313" key="2">
    <source>
        <dbReference type="EMBL" id="ONH23853.1"/>
    </source>
</evidence>
<dbReference type="InterPro" id="IPR009061">
    <property type="entry name" value="DNA-bd_dom_put_sf"/>
</dbReference>
<dbReference type="InterPro" id="IPR041657">
    <property type="entry name" value="HTH_17"/>
</dbReference>
<accession>A0A1V2I3Y3</accession>
<dbReference type="STRING" id="1834516.BL253_31995"/>
<dbReference type="SUPFAM" id="SSF46955">
    <property type="entry name" value="Putative DNA-binding domain"/>
    <property type="match status" value="1"/>
</dbReference>
<proteinExistence type="predicted"/>
<dbReference type="Proteomes" id="UP000188929">
    <property type="component" value="Unassembled WGS sequence"/>
</dbReference>
<comment type="caution">
    <text evidence="2">The sequence shown here is derived from an EMBL/GenBank/DDBJ whole genome shotgun (WGS) entry which is preliminary data.</text>
</comment>
<reference evidence="3" key="1">
    <citation type="submission" date="2016-10" db="EMBL/GenBank/DDBJ databases">
        <title>Frankia sp. NRRL B-16386 Genome sequencing.</title>
        <authorList>
            <person name="Ghodhbane-Gtari F."/>
            <person name="Swanson E."/>
            <person name="Gueddou A."/>
            <person name="Hezbri K."/>
            <person name="Ktari K."/>
            <person name="Nouioui I."/>
            <person name="Morris K."/>
            <person name="Simpson S."/>
            <person name="Abebe-Akele F."/>
            <person name="Thomas K."/>
            <person name="Gtari M."/>
            <person name="Tisa L.S."/>
        </authorList>
    </citation>
    <scope>NUCLEOTIDE SEQUENCE [LARGE SCALE GENOMIC DNA]</scope>
    <source>
        <strain evidence="3">NRRL B-16386</strain>
    </source>
</reference>
<gene>
    <name evidence="2" type="ORF">BL253_31995</name>
</gene>
<feature type="domain" description="Helix-turn-helix" evidence="1">
    <location>
        <begin position="2"/>
        <end position="53"/>
    </location>
</feature>
<keyword evidence="3" id="KW-1185">Reference proteome</keyword>